<evidence type="ECO:0000313" key="2">
    <source>
        <dbReference type="EMBL" id="KKS98594.1"/>
    </source>
</evidence>
<dbReference type="EMBL" id="LCFP01000001">
    <property type="protein sequence ID" value="KKS98594.1"/>
    <property type="molecule type" value="Genomic_DNA"/>
</dbReference>
<evidence type="ECO:0000259" key="1">
    <source>
        <dbReference type="Pfam" id="PF13439"/>
    </source>
</evidence>
<comment type="caution">
    <text evidence="2">The sequence shown here is derived from an EMBL/GenBank/DDBJ whole genome shotgun (WGS) entry which is preliminary data.</text>
</comment>
<dbReference type="AlphaFoldDB" id="A0A0G1DLU9"/>
<dbReference type="CDD" id="cd03801">
    <property type="entry name" value="GT4_PimA-like"/>
    <property type="match status" value="1"/>
</dbReference>
<dbReference type="SUPFAM" id="SSF53756">
    <property type="entry name" value="UDP-Glycosyltransferase/glycogen phosphorylase"/>
    <property type="match status" value="1"/>
</dbReference>
<dbReference type="GO" id="GO:0016757">
    <property type="term" value="F:glycosyltransferase activity"/>
    <property type="evidence" value="ECO:0007669"/>
    <property type="project" value="TreeGrafter"/>
</dbReference>
<name>A0A0G1DLU9_9BACT</name>
<dbReference type="Gene3D" id="3.40.50.2000">
    <property type="entry name" value="Glycogen Phosphorylase B"/>
    <property type="match status" value="2"/>
</dbReference>
<gene>
    <name evidence="2" type="ORF">UV73_C0001G0115</name>
</gene>
<dbReference type="Pfam" id="PF13439">
    <property type="entry name" value="Glyco_transf_4"/>
    <property type="match status" value="1"/>
</dbReference>
<keyword evidence="2" id="KW-0808">Transferase</keyword>
<feature type="domain" description="Glycosyltransferase subfamily 4-like N-terminal" evidence="1">
    <location>
        <begin position="16"/>
        <end position="207"/>
    </location>
</feature>
<evidence type="ECO:0000313" key="3">
    <source>
        <dbReference type="Proteomes" id="UP000034894"/>
    </source>
</evidence>
<dbReference type="PANTHER" id="PTHR12526:SF600">
    <property type="entry name" value="GLYCOSYL TRANSFERASE GROUP 1"/>
    <property type="match status" value="1"/>
</dbReference>
<dbReference type="Pfam" id="PF13692">
    <property type="entry name" value="Glyco_trans_1_4"/>
    <property type="match status" value="1"/>
</dbReference>
<dbReference type="PANTHER" id="PTHR12526">
    <property type="entry name" value="GLYCOSYLTRANSFERASE"/>
    <property type="match status" value="1"/>
</dbReference>
<sequence>MKILMLTPYLPYPLWSGGQIRTFNLLKHLSKKHDITLFSFIREEKEKNYIKVLNNFCSEVKVFVKRPPWSLTSLALAGISYYPLVVCMYLKMEVKNSISEAINRKKFDLIHAETFYVMPNIPQNNIPIILAEQTIEYLVYRHHTQQVGFLPQKLLMELDVAKIHYWEKSFWKRAKRVIAMSEADKILMQKRHQKLVVDLVPNGVDTDFFTVKTEKQKNKMKTVLFVGNFKWLQNREAVTLLVRDVWPRIKAKLPSKVRLSIVGRHPPAQIAGLEAGDISIEENVDDIRRSYAAADVLLAPIYGPGGTRYKILESMAAGLPVVTTPTGIEGLAAVNKRDALIEDGPEALADATVKLLTDNKLYRKLAASGRLLVEKNFSWTEISNRLDRIYQQSV</sequence>
<organism evidence="2 3">
    <name type="scientific">Candidatus Gottesmanbacteria bacterium GW2011_GWA2_43_14</name>
    <dbReference type="NCBI Taxonomy" id="1618443"/>
    <lineage>
        <taxon>Bacteria</taxon>
        <taxon>Candidatus Gottesmaniibacteriota</taxon>
    </lineage>
</organism>
<proteinExistence type="predicted"/>
<dbReference type="Proteomes" id="UP000034894">
    <property type="component" value="Unassembled WGS sequence"/>
</dbReference>
<reference evidence="2 3" key="1">
    <citation type="journal article" date="2015" name="Nature">
        <title>rRNA introns, odd ribosomes, and small enigmatic genomes across a large radiation of phyla.</title>
        <authorList>
            <person name="Brown C.T."/>
            <person name="Hug L.A."/>
            <person name="Thomas B.C."/>
            <person name="Sharon I."/>
            <person name="Castelle C.J."/>
            <person name="Singh A."/>
            <person name="Wilkins M.J."/>
            <person name="Williams K.H."/>
            <person name="Banfield J.F."/>
        </authorList>
    </citation>
    <scope>NUCLEOTIDE SEQUENCE [LARGE SCALE GENOMIC DNA]</scope>
</reference>
<protein>
    <submittedName>
        <fullName evidence="2">Group 1 glycosyl transferase</fullName>
    </submittedName>
</protein>
<accession>A0A0G1DLU9</accession>
<dbReference type="STRING" id="1618443.UV73_C0001G0115"/>
<dbReference type="InterPro" id="IPR028098">
    <property type="entry name" value="Glyco_trans_4-like_N"/>
</dbReference>